<dbReference type="Pfam" id="PF09995">
    <property type="entry name" value="MPAB_Lcp_cat"/>
    <property type="match status" value="1"/>
</dbReference>
<dbReference type="GO" id="GO:0016491">
    <property type="term" value="F:oxidoreductase activity"/>
    <property type="evidence" value="ECO:0007669"/>
    <property type="project" value="UniProtKB-KW"/>
</dbReference>
<keyword evidence="2" id="KW-0560">Oxidoreductase</keyword>
<proteinExistence type="predicted"/>
<protein>
    <submittedName>
        <fullName evidence="2">Oxygenase MpaB family protein</fullName>
        <ecNumber evidence="2">1.-.-.-</ecNumber>
    </submittedName>
</protein>
<feature type="domain" description="ER-bound oxygenase mpaB/mpaB'/Rubber oxygenase catalytic" evidence="1">
    <location>
        <begin position="20"/>
        <end position="256"/>
    </location>
</feature>
<gene>
    <name evidence="2" type="ORF">ACFS2C_17235</name>
</gene>
<dbReference type="RefSeq" id="WP_377391269.1">
    <property type="nucleotide sequence ID" value="NZ_JBHSAN010000024.1"/>
</dbReference>
<keyword evidence="3" id="KW-1185">Reference proteome</keyword>
<name>A0ABW5WCE1_9PSEU</name>
<evidence type="ECO:0000313" key="3">
    <source>
        <dbReference type="Proteomes" id="UP001597478"/>
    </source>
</evidence>
<evidence type="ECO:0000313" key="2">
    <source>
        <dbReference type="EMBL" id="MFD2801139.1"/>
    </source>
</evidence>
<comment type="caution">
    <text evidence="2">The sequence shown here is derived from an EMBL/GenBank/DDBJ whole genome shotgun (WGS) entry which is preliminary data.</text>
</comment>
<reference evidence="3" key="1">
    <citation type="journal article" date="2019" name="Int. J. Syst. Evol. Microbiol.">
        <title>The Global Catalogue of Microorganisms (GCM) 10K type strain sequencing project: providing services to taxonomists for standard genome sequencing and annotation.</title>
        <authorList>
            <consortium name="The Broad Institute Genomics Platform"/>
            <consortium name="The Broad Institute Genome Sequencing Center for Infectious Disease"/>
            <person name="Wu L."/>
            <person name="Ma J."/>
        </authorList>
    </citation>
    <scope>NUCLEOTIDE SEQUENCE [LARGE SCALE GENOMIC DNA]</scope>
    <source>
        <strain evidence="3">IBRC-M 10906</strain>
    </source>
</reference>
<accession>A0ABW5WCE1</accession>
<dbReference type="EC" id="1.-.-.-" evidence="2"/>
<dbReference type="EMBL" id="JBHUOF010000021">
    <property type="protein sequence ID" value="MFD2801139.1"/>
    <property type="molecule type" value="Genomic_DNA"/>
</dbReference>
<dbReference type="PANTHER" id="PTHR36151:SF3">
    <property type="entry name" value="ER-BOUND OXYGENASE MPAB_MPAB'_RUBBER OXYGENASE CATALYTIC DOMAIN-CONTAINING PROTEIN"/>
    <property type="match status" value="1"/>
</dbReference>
<dbReference type="PANTHER" id="PTHR36151">
    <property type="entry name" value="BLR2777 PROTEIN"/>
    <property type="match status" value="1"/>
</dbReference>
<organism evidence="2 3">
    <name type="scientific">Prauserella oleivorans</name>
    <dbReference type="NCBI Taxonomy" id="1478153"/>
    <lineage>
        <taxon>Bacteria</taxon>
        <taxon>Bacillati</taxon>
        <taxon>Actinomycetota</taxon>
        <taxon>Actinomycetes</taxon>
        <taxon>Pseudonocardiales</taxon>
        <taxon>Pseudonocardiaceae</taxon>
        <taxon>Prauserella</taxon>
    </lineage>
</organism>
<evidence type="ECO:0000259" key="1">
    <source>
        <dbReference type="Pfam" id="PF09995"/>
    </source>
</evidence>
<dbReference type="Proteomes" id="UP001597478">
    <property type="component" value="Unassembled WGS sequence"/>
</dbReference>
<dbReference type="InterPro" id="IPR018713">
    <property type="entry name" value="MPAB/Lcp_cat_dom"/>
</dbReference>
<sequence length="297" mass="33308">MDDASRPDQDSLPGPGSVTWEHFAAAPGVFLAGTGLMLQVAHPVVGAGVLDHSEFKDRPWKRAWETHLSTMRFVYGLGGGAHAEGRRLLELHKDIKGVDRTGRRYHALNPEAYAWVHLTLARYMVDTAKWFGDPMTDEELEQMWQEFRAIGLALGIKQHHMPPDWASADAYFDEVVRTTLEANQSTTDVLTALTEPKKPIRYLPTPLWKLFAVPAGSLVRLTTVGTLPPVLRKRLGLSWTDRDQHSFDRLATLVRAVHRRAPGPLRYAPLAYGLMLRERLAQRRPARPSEVASTRAA</sequence>